<proteinExistence type="predicted"/>
<comment type="caution">
    <text evidence="2">The sequence shown here is derived from an EMBL/GenBank/DDBJ whole genome shotgun (WGS) entry which is preliminary data.</text>
</comment>
<keyword evidence="3" id="KW-1185">Reference proteome</keyword>
<evidence type="ECO:0000259" key="1">
    <source>
        <dbReference type="PROSITE" id="PS51384"/>
    </source>
</evidence>
<organism evidence="2 3">
    <name type="scientific">Conyzicola nivalis</name>
    <dbReference type="NCBI Taxonomy" id="1477021"/>
    <lineage>
        <taxon>Bacteria</taxon>
        <taxon>Bacillati</taxon>
        <taxon>Actinomycetota</taxon>
        <taxon>Actinomycetes</taxon>
        <taxon>Micrococcales</taxon>
        <taxon>Microbacteriaceae</taxon>
        <taxon>Conyzicola</taxon>
    </lineage>
</organism>
<reference evidence="2 3" key="1">
    <citation type="submission" date="2024-06" db="EMBL/GenBank/DDBJ databases">
        <title>Sorghum-associated microbial communities from plants grown in Nebraska, USA.</title>
        <authorList>
            <person name="Schachtman D."/>
        </authorList>
    </citation>
    <scope>NUCLEOTIDE SEQUENCE [LARGE SCALE GENOMIC DNA]</scope>
    <source>
        <strain evidence="2 3">2857</strain>
    </source>
</reference>
<accession>A0ABV2QPF3</accession>
<gene>
    <name evidence="2" type="ORF">ABIE21_002372</name>
</gene>
<dbReference type="Gene3D" id="3.40.50.80">
    <property type="entry name" value="Nucleotide-binding domain of ferredoxin-NADP reductase (FNR) module"/>
    <property type="match status" value="1"/>
</dbReference>
<dbReference type="InterPro" id="IPR007037">
    <property type="entry name" value="SIP_rossman_dom"/>
</dbReference>
<dbReference type="Pfam" id="PF04954">
    <property type="entry name" value="SIP"/>
    <property type="match status" value="1"/>
</dbReference>
<dbReference type="PROSITE" id="PS51384">
    <property type="entry name" value="FAD_FR"/>
    <property type="match status" value="1"/>
</dbReference>
<dbReference type="InterPro" id="IPR039374">
    <property type="entry name" value="SIP_fam"/>
</dbReference>
<dbReference type="EMBL" id="JBEPSJ010000002">
    <property type="protein sequence ID" value="MET4582862.1"/>
    <property type="molecule type" value="Genomic_DNA"/>
</dbReference>
<dbReference type="CDD" id="cd06193">
    <property type="entry name" value="siderophore_interacting"/>
    <property type="match status" value="1"/>
</dbReference>
<dbReference type="InterPro" id="IPR017938">
    <property type="entry name" value="Riboflavin_synthase-like_b-brl"/>
</dbReference>
<dbReference type="Gene3D" id="2.40.30.10">
    <property type="entry name" value="Translation factors"/>
    <property type="match status" value="1"/>
</dbReference>
<dbReference type="Pfam" id="PF08021">
    <property type="entry name" value="FAD_binding_9"/>
    <property type="match status" value="1"/>
</dbReference>
<dbReference type="SUPFAM" id="SSF63380">
    <property type="entry name" value="Riboflavin synthase domain-like"/>
    <property type="match status" value="1"/>
</dbReference>
<dbReference type="RefSeq" id="WP_354025016.1">
    <property type="nucleotide sequence ID" value="NZ_JBEPSJ010000002.1"/>
</dbReference>
<dbReference type="InterPro" id="IPR013113">
    <property type="entry name" value="SIP_FAD-bd"/>
</dbReference>
<dbReference type="InterPro" id="IPR039261">
    <property type="entry name" value="FNR_nucleotide-bd"/>
</dbReference>
<evidence type="ECO:0000313" key="2">
    <source>
        <dbReference type="EMBL" id="MET4582862.1"/>
    </source>
</evidence>
<protein>
    <submittedName>
        <fullName evidence="2">NADPH-dependent ferric siderophore reductase</fullName>
    </submittedName>
</protein>
<dbReference type="Proteomes" id="UP001549257">
    <property type="component" value="Unassembled WGS sequence"/>
</dbReference>
<feature type="domain" description="FAD-binding FR-type" evidence="1">
    <location>
        <begin position="10"/>
        <end position="135"/>
    </location>
</feature>
<name>A0ABV2QPF3_9MICO</name>
<evidence type="ECO:0000313" key="3">
    <source>
        <dbReference type="Proteomes" id="UP001549257"/>
    </source>
</evidence>
<dbReference type="PANTHER" id="PTHR30157">
    <property type="entry name" value="FERRIC REDUCTASE, NADPH-DEPENDENT"/>
    <property type="match status" value="1"/>
</dbReference>
<dbReference type="PANTHER" id="PTHR30157:SF0">
    <property type="entry name" value="NADPH-DEPENDENT FERRIC-CHELATE REDUCTASE"/>
    <property type="match status" value="1"/>
</dbReference>
<dbReference type="InterPro" id="IPR017927">
    <property type="entry name" value="FAD-bd_FR_type"/>
</dbReference>
<sequence length="274" mass="29719">MTTQTPRPARSQIVLSVVRTEWLTPRMVRVVAGGAGFDDLIGNEFTDKYTKVIFVKPELGLEPPYDLTALRESLPQHDWPVVRTYTIRRIDSEAREVVIDFVVHGTEGVAGPWAAGAVAGDTLVLGGAGGAYAPRADTGWHVLAGDESAIPAIASALEAMPEDARGVAHIEVDDDTDVQLLTAPAGVILNWILRDGARTPDLLATAVDDAEWPEGVDAQVFAHGEREAMKAVRAVLARRGIPRDRFSLSGYWAYGRTEDRFQAEKREPIGVIAD</sequence>